<dbReference type="Gene3D" id="2.60.40.10">
    <property type="entry name" value="Immunoglobulins"/>
    <property type="match status" value="1"/>
</dbReference>
<reference evidence="17 18" key="2">
    <citation type="journal article" date="2012" name="J. Bacteriol.">
        <title>Complete Genome Sequence of Rahnella sp. Strain Y9602, a Gammaproteobacterium Isolate from Metal- and Radionuclide-Contaminated Soil.</title>
        <authorList>
            <person name="Martinez R.J."/>
            <person name="Bruce D."/>
            <person name="Detter C."/>
            <person name="Goodwin L.A."/>
            <person name="Han J."/>
            <person name="Han C.S."/>
            <person name="Held B."/>
            <person name="Land M.L."/>
            <person name="Mikhailova N."/>
            <person name="Nolan M."/>
            <person name="Pennacchio L."/>
            <person name="Pitluck S."/>
            <person name="Tapia R."/>
            <person name="Woyke T."/>
            <person name="Sobecky P.A."/>
        </authorList>
    </citation>
    <scope>NUCLEOTIDE SEQUENCE [LARGE SCALE GENOMIC DNA]</scope>
    <source>
        <strain evidence="17 18">Y9602</strain>
    </source>
</reference>
<dbReference type="Pfam" id="PF00933">
    <property type="entry name" value="Glyco_hydro_3"/>
    <property type="match status" value="1"/>
</dbReference>
<dbReference type="Proteomes" id="UP000007257">
    <property type="component" value="Chromosome"/>
</dbReference>
<dbReference type="PANTHER" id="PTHR42715">
    <property type="entry name" value="BETA-GLUCOSIDASE"/>
    <property type="match status" value="1"/>
</dbReference>
<dbReference type="SUPFAM" id="SSF51445">
    <property type="entry name" value="(Trans)glycosidases"/>
    <property type="match status" value="1"/>
</dbReference>
<dbReference type="InterPro" id="IPR013783">
    <property type="entry name" value="Ig-like_fold"/>
</dbReference>
<dbReference type="PANTHER" id="PTHR42715:SF10">
    <property type="entry name" value="BETA-GLUCOSIDASE"/>
    <property type="match status" value="1"/>
</dbReference>
<evidence type="ECO:0000256" key="10">
    <source>
        <dbReference type="ARBA" id="ARBA00031448"/>
    </source>
</evidence>
<evidence type="ECO:0000256" key="2">
    <source>
        <dbReference type="ARBA" id="ARBA00004418"/>
    </source>
</evidence>
<dbReference type="Gene3D" id="3.20.20.300">
    <property type="entry name" value="Glycoside hydrolase, family 3, N-terminal domain"/>
    <property type="match status" value="1"/>
</dbReference>
<dbReference type="FunFam" id="2.60.40.10:FF:000495">
    <property type="entry name" value="Periplasmic beta-glucosidase"/>
    <property type="match status" value="1"/>
</dbReference>
<name>A0A0H3F875_RAHSY</name>
<dbReference type="OrthoDB" id="9781691at2"/>
<feature type="domain" description="Fibronectin type III-like" evidence="16">
    <location>
        <begin position="685"/>
        <end position="754"/>
    </location>
</feature>
<keyword evidence="8" id="KW-0119">Carbohydrate metabolism</keyword>
<dbReference type="SMART" id="SM01217">
    <property type="entry name" value="Fn3_like"/>
    <property type="match status" value="1"/>
</dbReference>
<evidence type="ECO:0000256" key="8">
    <source>
        <dbReference type="ARBA" id="ARBA00023277"/>
    </source>
</evidence>
<dbReference type="AlphaFoldDB" id="A0A0H3F875"/>
<dbReference type="Pfam" id="PF01915">
    <property type="entry name" value="Glyco_hydro_3_C"/>
    <property type="match status" value="1"/>
</dbReference>
<feature type="chain" id="PRO_5002608932" description="Periplasmic beta-glucosidase" evidence="15">
    <location>
        <begin position="22"/>
        <end position="765"/>
    </location>
</feature>
<comment type="similarity">
    <text evidence="3 14">Belongs to the glycosyl hydrolase 3 family.</text>
</comment>
<sequence length="765" mass="83437" precursor="true">MNTHHMLGALVLLVSSASSLAVETTGIPQDQVKERNAFIADLMKKMTLDEKIGQLNLVTVGPEYQKEAIMADIRAGKVGGVFNTVTKPDIRRMQDQVQYSRLKIPPFYAYDVVHGQRTIFPISLGLAASWDMQAVATSARISAQETAADGLNMTFSPMVDITRDPRWGRVSEGFGEDTYLTSRLAHEMVTGYQGKDPSAPDAVMANVKHYALYGAVEGGREYNTVDMSLTRMFNDYMPPYKAAVDAGAGGVMVALNSVNGIPATSNTWLLKDILRDDWQFKGLTVSDHGAIGGLVKHGVAEDDRQAAAMALKAGVDMDMADNMYGKYLKGLLADGMVSQKDIDRAVRDVLAAKWDMGLFVDEYRHLGPQSSDPADTNAESRLHRQEAREVARTSLVLLKNNNQTLPLNKKGTIAVVGALADSKRDVMGSWSAAGKAAQAVTVLQGMKDVLGDKGTILYARGANVTNDQALVDFLNSYEKQVINDPRKPQDMIDEAVKTAEKADVVVAVVGEAQGMAHEASSRSEINIPQSQRDLLKALKATGKPLVVVLMNGRPLTLSWENEISDAMLETWFSGTEGGHAIADVLFGDYNPSGKLPMTFPRSVGQIPLYNSVLNTGRPFNPQHPDKYTTRYFDITNGPLFPFGYGLSYTSFGVSDVSLSSTTMDAGHPLTASVTVKNTGKVSGATIVQMYLQDVTASISRPVKELKNFEKINLQPGEEKVVTFTISEKDLRFYNDKLKWASEPGKFNVFVGLDSQDVKQTSFLLK</sequence>
<dbReference type="FunFam" id="3.20.20.300:FF:000005">
    <property type="entry name" value="Periplasmic beta-glucosidase"/>
    <property type="match status" value="1"/>
</dbReference>
<evidence type="ECO:0000256" key="6">
    <source>
        <dbReference type="ARBA" id="ARBA00022764"/>
    </source>
</evidence>
<dbReference type="eggNOG" id="COG1472">
    <property type="taxonomic scope" value="Bacteria"/>
</dbReference>
<dbReference type="GO" id="GO:0008422">
    <property type="term" value="F:beta-glucosidase activity"/>
    <property type="evidence" value="ECO:0007669"/>
    <property type="project" value="UniProtKB-EC"/>
</dbReference>
<dbReference type="HOGENOM" id="CLU_004542_5_1_6"/>
<dbReference type="RefSeq" id="WP_013573865.1">
    <property type="nucleotide sequence ID" value="NC_015061.1"/>
</dbReference>
<keyword evidence="9 14" id="KW-0326">Glycosidase</keyword>
<dbReference type="InterPro" id="IPR036881">
    <property type="entry name" value="Glyco_hydro_3_C_sf"/>
</dbReference>
<dbReference type="EC" id="3.2.1.21" evidence="4"/>
<evidence type="ECO:0000256" key="5">
    <source>
        <dbReference type="ARBA" id="ARBA00022729"/>
    </source>
</evidence>
<comment type="subcellular location">
    <subcellularLocation>
        <location evidence="2">Periplasm</location>
    </subcellularLocation>
</comment>
<evidence type="ECO:0000256" key="15">
    <source>
        <dbReference type="SAM" id="SignalP"/>
    </source>
</evidence>
<evidence type="ECO:0000256" key="4">
    <source>
        <dbReference type="ARBA" id="ARBA00012744"/>
    </source>
</evidence>
<evidence type="ECO:0000256" key="13">
    <source>
        <dbReference type="ARBA" id="ARBA00067498"/>
    </source>
</evidence>
<evidence type="ECO:0000256" key="7">
    <source>
        <dbReference type="ARBA" id="ARBA00022801"/>
    </source>
</evidence>
<dbReference type="NCBIfam" id="NF011678">
    <property type="entry name" value="PRK15098.1"/>
    <property type="match status" value="1"/>
</dbReference>
<dbReference type="InterPro" id="IPR002772">
    <property type="entry name" value="Glyco_hydro_3_C"/>
</dbReference>
<evidence type="ECO:0000256" key="11">
    <source>
        <dbReference type="ARBA" id="ARBA00032194"/>
    </source>
</evidence>
<feature type="signal peptide" evidence="15">
    <location>
        <begin position="1"/>
        <end position="21"/>
    </location>
</feature>
<keyword evidence="5 15" id="KW-0732">Signal</keyword>
<evidence type="ECO:0000256" key="1">
    <source>
        <dbReference type="ARBA" id="ARBA00000448"/>
    </source>
</evidence>
<dbReference type="KEGG" id="rah:Rahaq_0531"/>
<evidence type="ECO:0000256" key="3">
    <source>
        <dbReference type="ARBA" id="ARBA00005336"/>
    </source>
</evidence>
<dbReference type="InterPro" id="IPR026891">
    <property type="entry name" value="Fn3-like"/>
</dbReference>
<dbReference type="Pfam" id="PF14310">
    <property type="entry name" value="Fn3-like"/>
    <property type="match status" value="1"/>
</dbReference>
<dbReference type="FunFam" id="3.40.50.1700:FF:000004">
    <property type="entry name" value="Periplasmic beta-glucosidase"/>
    <property type="match status" value="1"/>
</dbReference>
<dbReference type="InterPro" id="IPR019800">
    <property type="entry name" value="Glyco_hydro_3_AS"/>
</dbReference>
<accession>A0A0H3F875</accession>
<evidence type="ECO:0000256" key="12">
    <source>
        <dbReference type="ARBA" id="ARBA00032594"/>
    </source>
</evidence>
<organism evidence="17 18">
    <name type="scientific">Rahnella sp. (strain Y9602)</name>
    <dbReference type="NCBI Taxonomy" id="2703885"/>
    <lineage>
        <taxon>Bacteria</taxon>
        <taxon>Pseudomonadati</taxon>
        <taxon>Pseudomonadota</taxon>
        <taxon>Gammaproteobacteria</taxon>
        <taxon>Enterobacterales</taxon>
        <taxon>Yersiniaceae</taxon>
        <taxon>Rahnella</taxon>
    </lineage>
</organism>
<dbReference type="PROSITE" id="PS00775">
    <property type="entry name" value="GLYCOSYL_HYDROL_F3"/>
    <property type="match status" value="1"/>
</dbReference>
<dbReference type="InterPro" id="IPR050288">
    <property type="entry name" value="Cellulose_deg_GH3"/>
</dbReference>
<dbReference type="EMBL" id="CP002505">
    <property type="protein sequence ID" value="ADW72159.1"/>
    <property type="molecule type" value="Genomic_DNA"/>
</dbReference>
<proteinExistence type="inferred from homology"/>
<keyword evidence="6" id="KW-0574">Periplasm</keyword>
<evidence type="ECO:0000259" key="16">
    <source>
        <dbReference type="SMART" id="SM01217"/>
    </source>
</evidence>
<gene>
    <name evidence="17" type="ordered locus">Rahaq_0531</name>
</gene>
<dbReference type="InterPro" id="IPR001764">
    <property type="entry name" value="Glyco_hydro_3_N"/>
</dbReference>
<evidence type="ECO:0000313" key="17">
    <source>
        <dbReference type="EMBL" id="ADW72159.1"/>
    </source>
</evidence>
<reference evidence="18" key="1">
    <citation type="submission" date="2011-01" db="EMBL/GenBank/DDBJ databases">
        <title>Complete sequence of chromosome of Rahnella sp. Y9602.</title>
        <authorList>
            <consortium name="US DOE Joint Genome Institute"/>
            <person name="Lucas S."/>
            <person name="Copeland A."/>
            <person name="Lapidus A."/>
            <person name="Cheng J.-F."/>
            <person name="Goodwin L."/>
            <person name="Pitluck S."/>
            <person name="Lu M."/>
            <person name="Detter J.C."/>
            <person name="Han C."/>
            <person name="Tapia R."/>
            <person name="Land M."/>
            <person name="Hauser L."/>
            <person name="Kyrpides N."/>
            <person name="Ivanova N."/>
            <person name="Ovchinnikova G."/>
            <person name="Pagani I."/>
            <person name="Sobecky P.A."/>
            <person name="Martinez R.J."/>
            <person name="Woyke T."/>
        </authorList>
    </citation>
    <scope>NUCLEOTIDE SEQUENCE [LARGE SCALE GENOMIC DNA]</scope>
    <source>
        <strain evidence="18">Y9602</strain>
    </source>
</reference>
<dbReference type="GO" id="GO:0042597">
    <property type="term" value="C:periplasmic space"/>
    <property type="evidence" value="ECO:0007669"/>
    <property type="project" value="UniProtKB-SubCell"/>
</dbReference>
<comment type="catalytic activity">
    <reaction evidence="1">
        <text>Hydrolysis of terminal, non-reducing beta-D-glucosyl residues with release of beta-D-glucose.</text>
        <dbReference type="EC" id="3.2.1.21"/>
    </reaction>
</comment>
<dbReference type="PRINTS" id="PR00133">
    <property type="entry name" value="GLHYDRLASE3"/>
</dbReference>
<dbReference type="GO" id="GO:0005975">
    <property type="term" value="P:carbohydrate metabolic process"/>
    <property type="evidence" value="ECO:0007669"/>
    <property type="project" value="InterPro"/>
</dbReference>
<dbReference type="Gene3D" id="3.40.50.1700">
    <property type="entry name" value="Glycoside hydrolase family 3 C-terminal domain"/>
    <property type="match status" value="1"/>
</dbReference>
<keyword evidence="7 14" id="KW-0378">Hydrolase</keyword>
<protein>
    <recommendedName>
        <fullName evidence="13">Periplasmic beta-glucosidase</fullName>
        <ecNumber evidence="4">3.2.1.21</ecNumber>
    </recommendedName>
    <alternativeName>
        <fullName evidence="12">Beta-D-glucoside glucohydrolase</fullName>
    </alternativeName>
    <alternativeName>
        <fullName evidence="10">Cellobiase</fullName>
    </alternativeName>
    <alternativeName>
        <fullName evidence="11">Gentiobiase</fullName>
    </alternativeName>
</protein>
<evidence type="ECO:0000256" key="9">
    <source>
        <dbReference type="ARBA" id="ARBA00023295"/>
    </source>
</evidence>
<evidence type="ECO:0000313" key="18">
    <source>
        <dbReference type="Proteomes" id="UP000007257"/>
    </source>
</evidence>
<evidence type="ECO:0000256" key="14">
    <source>
        <dbReference type="RuleBase" id="RU361161"/>
    </source>
</evidence>
<dbReference type="InterPro" id="IPR017853">
    <property type="entry name" value="GH"/>
</dbReference>
<dbReference type="InterPro" id="IPR036962">
    <property type="entry name" value="Glyco_hydro_3_N_sf"/>
</dbReference>
<dbReference type="SUPFAM" id="SSF52279">
    <property type="entry name" value="Beta-D-glucan exohydrolase, C-terminal domain"/>
    <property type="match status" value="1"/>
</dbReference>